<dbReference type="KEGG" id="ohi:H8790_13130"/>
<name>A0A7G9B481_9FIRM</name>
<dbReference type="RefSeq" id="WP_187332963.1">
    <property type="nucleotide sequence ID" value="NZ_CP060490.1"/>
</dbReference>
<evidence type="ECO:0000313" key="2">
    <source>
        <dbReference type="EMBL" id="QNL44362.1"/>
    </source>
</evidence>
<feature type="transmembrane region" description="Helical" evidence="1">
    <location>
        <begin position="16"/>
        <end position="37"/>
    </location>
</feature>
<dbReference type="AlphaFoldDB" id="A0A7G9B481"/>
<evidence type="ECO:0000313" key="3">
    <source>
        <dbReference type="Proteomes" id="UP000515960"/>
    </source>
</evidence>
<accession>A0A7G9B481</accession>
<dbReference type="Proteomes" id="UP000515960">
    <property type="component" value="Chromosome"/>
</dbReference>
<feature type="transmembrane region" description="Helical" evidence="1">
    <location>
        <begin position="43"/>
        <end position="67"/>
    </location>
</feature>
<evidence type="ECO:0000256" key="1">
    <source>
        <dbReference type="SAM" id="Phobius"/>
    </source>
</evidence>
<proteinExistence type="predicted"/>
<keyword evidence="1" id="KW-0812">Transmembrane</keyword>
<keyword evidence="1" id="KW-0472">Membrane</keyword>
<protein>
    <submittedName>
        <fullName evidence="2">Uncharacterized protein</fullName>
    </submittedName>
</protein>
<gene>
    <name evidence="2" type="ORF">H8790_13130</name>
</gene>
<reference evidence="2 3" key="1">
    <citation type="submission" date="2020-08" db="EMBL/GenBank/DDBJ databases">
        <authorList>
            <person name="Liu C."/>
            <person name="Sun Q."/>
        </authorList>
    </citation>
    <scope>NUCLEOTIDE SEQUENCE [LARGE SCALE GENOMIC DNA]</scope>
    <source>
        <strain evidence="2 3">NSJ-62</strain>
    </source>
</reference>
<dbReference type="EMBL" id="CP060490">
    <property type="protein sequence ID" value="QNL44362.1"/>
    <property type="molecule type" value="Genomic_DNA"/>
</dbReference>
<keyword evidence="1" id="KW-1133">Transmembrane helix</keyword>
<sequence>MPEIIEAAKRHRRRQAVLSALVNGFLLLFSAAVLLIVRSRFDLSGFVSGLLAFFAAANTICIIPLLYSLRERLQEIQGGEEDEARHY</sequence>
<keyword evidence="3" id="KW-1185">Reference proteome</keyword>
<organism evidence="2 3">
    <name type="scientific">Oscillibacter hominis</name>
    <dbReference type="NCBI Taxonomy" id="2763056"/>
    <lineage>
        <taxon>Bacteria</taxon>
        <taxon>Bacillati</taxon>
        <taxon>Bacillota</taxon>
        <taxon>Clostridia</taxon>
        <taxon>Eubacteriales</taxon>
        <taxon>Oscillospiraceae</taxon>
        <taxon>Oscillibacter</taxon>
    </lineage>
</organism>